<feature type="compositionally biased region" description="Low complexity" evidence="2">
    <location>
        <begin position="192"/>
        <end position="219"/>
    </location>
</feature>
<name>A0ABW3NYJ9_9SPHN</name>
<dbReference type="Gene3D" id="1.10.10.1550">
    <property type="entry name" value="ROS/MUCR transcriptional regulator protein"/>
    <property type="match status" value="1"/>
</dbReference>
<comment type="caution">
    <text evidence="3">The sequence shown here is derived from an EMBL/GenBank/DDBJ whole genome shotgun (WGS) entry which is preliminary data.</text>
</comment>
<feature type="compositionally biased region" description="Basic residues" evidence="2">
    <location>
        <begin position="220"/>
        <end position="236"/>
    </location>
</feature>
<reference evidence="4" key="1">
    <citation type="journal article" date="2019" name="Int. J. Syst. Evol. Microbiol.">
        <title>The Global Catalogue of Microorganisms (GCM) 10K type strain sequencing project: providing services to taxonomists for standard genome sequencing and annotation.</title>
        <authorList>
            <consortium name="The Broad Institute Genomics Platform"/>
            <consortium name="The Broad Institute Genome Sequencing Center for Infectious Disease"/>
            <person name="Wu L."/>
            <person name="Ma J."/>
        </authorList>
    </citation>
    <scope>NUCLEOTIDE SEQUENCE [LARGE SCALE GENOMIC DNA]</scope>
    <source>
        <strain evidence="4">CCUG 54329</strain>
    </source>
</reference>
<dbReference type="EMBL" id="JBHTLS010000097">
    <property type="protein sequence ID" value="MFD1104390.1"/>
    <property type="molecule type" value="Genomic_DNA"/>
</dbReference>
<dbReference type="Pfam" id="PF05443">
    <property type="entry name" value="ROS_MUCR"/>
    <property type="match status" value="1"/>
</dbReference>
<feature type="compositionally biased region" description="Low complexity" evidence="2">
    <location>
        <begin position="273"/>
        <end position="282"/>
    </location>
</feature>
<evidence type="ECO:0000313" key="3">
    <source>
        <dbReference type="EMBL" id="MFD1104390.1"/>
    </source>
</evidence>
<feature type="region of interest" description="Disordered" evidence="2">
    <location>
        <begin position="143"/>
        <end position="310"/>
    </location>
</feature>
<feature type="compositionally biased region" description="Low complexity" evidence="2">
    <location>
        <begin position="143"/>
        <end position="154"/>
    </location>
</feature>
<dbReference type="InterPro" id="IPR041920">
    <property type="entry name" value="ROS/MUCR_sf"/>
</dbReference>
<dbReference type="Proteomes" id="UP001597203">
    <property type="component" value="Unassembled WGS sequence"/>
</dbReference>
<proteinExistence type="inferred from homology"/>
<feature type="compositionally biased region" description="Low complexity" evidence="2">
    <location>
        <begin position="237"/>
        <end position="265"/>
    </location>
</feature>
<evidence type="ECO:0000256" key="2">
    <source>
        <dbReference type="SAM" id="MobiDB-lite"/>
    </source>
</evidence>
<keyword evidence="4" id="KW-1185">Reference proteome</keyword>
<dbReference type="InterPro" id="IPR008807">
    <property type="entry name" value="ROS_MUCR"/>
</dbReference>
<organism evidence="3 4">
    <name type="scientific">Sphingobium olei</name>
    <dbReference type="NCBI Taxonomy" id="420955"/>
    <lineage>
        <taxon>Bacteria</taxon>
        <taxon>Pseudomonadati</taxon>
        <taxon>Pseudomonadota</taxon>
        <taxon>Alphaproteobacteria</taxon>
        <taxon>Sphingomonadales</taxon>
        <taxon>Sphingomonadaceae</taxon>
        <taxon>Sphingobium</taxon>
    </lineage>
</organism>
<evidence type="ECO:0000256" key="1">
    <source>
        <dbReference type="ARBA" id="ARBA00007031"/>
    </source>
</evidence>
<gene>
    <name evidence="3" type="ORF">ACFQ24_05830</name>
</gene>
<evidence type="ECO:0000313" key="4">
    <source>
        <dbReference type="Proteomes" id="UP001597203"/>
    </source>
</evidence>
<protein>
    <submittedName>
        <fullName evidence="3">MucR family transcriptional regulator</fullName>
    </submittedName>
</protein>
<accession>A0ABW3NYJ9</accession>
<sequence length="310" mass="31995">MADTEQPDSIAMTVQLLSAYFSNNQVPAADIAGIIEATRDALERKATVETPAAPEYVPAVSIRKSLGSREHIISMLDGKPYKTLKRHLATNGLTPEEYRERYNLPKDYPMIAPAYSEHRRAVAQQLGLGRRIGAQSAAEAPAVEAAPVAETEATGASATVPEVAPVTEAAPVPEKKSRRVRVRAALADLGDEAGTAAPETTPEPVAAPAQPEGAAAAKPAGKKTAARKSAVKKAPAKAKVAAKAPTPATAEEVAAAPATAEAAKPAARKKATTKASAVKAAPPTKPKTPRRRAAAAKQDAGEAEVPAPAE</sequence>
<comment type="similarity">
    <text evidence="1">Belongs to the ros/MucR family.</text>
</comment>
<dbReference type="RefSeq" id="WP_380909650.1">
    <property type="nucleotide sequence ID" value="NZ_JBHTLS010000097.1"/>
</dbReference>